<feature type="region of interest" description="Disordered" evidence="1">
    <location>
        <begin position="273"/>
        <end position="340"/>
    </location>
</feature>
<evidence type="ECO:0000313" key="3">
    <source>
        <dbReference type="Proteomes" id="UP000650467"/>
    </source>
</evidence>
<feature type="compositionally biased region" description="Polar residues" evidence="1">
    <location>
        <begin position="541"/>
        <end position="557"/>
    </location>
</feature>
<keyword evidence="3" id="KW-1185">Reference proteome</keyword>
<feature type="compositionally biased region" description="Gly residues" evidence="1">
    <location>
        <begin position="600"/>
        <end position="624"/>
    </location>
</feature>
<gene>
    <name evidence="2" type="ORF">HXX76_003740</name>
</gene>
<feature type="compositionally biased region" description="Gly residues" evidence="1">
    <location>
        <begin position="287"/>
        <end position="296"/>
    </location>
</feature>
<accession>A0A835TLJ1</accession>
<comment type="caution">
    <text evidence="2">The sequence shown here is derived from an EMBL/GenBank/DDBJ whole genome shotgun (WGS) entry which is preliminary data.</text>
</comment>
<sequence>MKPADLSHENDYAGDKGLMEGLREAASSLSHRLARVFNRKPEPITHSRTASGPVGSGPAAPSSHAPHVLSHARSARNLDACASAARRTADGGDSALAAPDCEALAEGSGISGWIKLDWMAGRSKPAVSRISLAKGSITLHHRKLQKNPSAGRPLATMSTPHPELHSSGDVGNSVPLEDVTPPAQRFRNARSLRELPLNAAPPPPPPPPQLPPRPPLQDQHQQQRRDSNGISGGEQASGYGEGGLEEPAPHSAPMVGLVRPAPLALVRQGSLRAGAAGGSDGWSSSPAGGGGSGGKGHGAHRPRPPPLMMPPGGHGPELAAGGSPNGGGGPPLPRPPLRSRTLGHSAVSVHATCGLGAGAGAGTGGGSSAVDTDSGAGLGSWPGGGCGGPSEVGAPHPSPKQIGSPAAGPCNPRVYRPSSPGVGQSPSSAAPGAAGTGGAPSPRSSVRLMRFRAQSNPGLGLASSTSGGASPAGSGPGSPLVLSGGGAGVPAPSVPPAEPGLLALPPPGPPTAGGAACRSPRHSTAGYAGPSSGSFRLRQHAQAQADSRLARSSSWRTIQAAAAAAAGPAAAGSPQLGAQPEPAPAPMVLPAHWRHEAPGARGGDGSGGGSDAGSGGGAGEGEGGLQLAPGSGSTPGPGPRPASGSSERLSGALLGTAGEGIPMRSRGGLLPPLKVGRGSALA</sequence>
<feature type="region of interest" description="Disordered" evidence="1">
    <location>
        <begin position="456"/>
        <end position="682"/>
    </location>
</feature>
<evidence type="ECO:0000313" key="2">
    <source>
        <dbReference type="EMBL" id="KAG2440886.1"/>
    </source>
</evidence>
<feature type="region of interest" description="Disordered" evidence="1">
    <location>
        <begin position="139"/>
        <end position="180"/>
    </location>
</feature>
<feature type="compositionally biased region" description="Gly residues" evidence="1">
    <location>
        <begin position="376"/>
        <end position="390"/>
    </location>
</feature>
<feature type="region of interest" description="Disordered" evidence="1">
    <location>
        <begin position="38"/>
        <end position="69"/>
    </location>
</feature>
<feature type="compositionally biased region" description="Low complexity" evidence="1">
    <location>
        <begin position="417"/>
        <end position="444"/>
    </location>
</feature>
<protein>
    <submittedName>
        <fullName evidence="2">Uncharacterized protein</fullName>
    </submittedName>
</protein>
<feature type="compositionally biased region" description="Pro residues" evidence="1">
    <location>
        <begin position="199"/>
        <end position="215"/>
    </location>
</feature>
<feature type="compositionally biased region" description="Low complexity" evidence="1">
    <location>
        <begin position="559"/>
        <end position="580"/>
    </location>
</feature>
<dbReference type="EMBL" id="JAEHOC010000006">
    <property type="protein sequence ID" value="KAG2440886.1"/>
    <property type="molecule type" value="Genomic_DNA"/>
</dbReference>
<organism evidence="2 3">
    <name type="scientific">Chlamydomonas incerta</name>
    <dbReference type="NCBI Taxonomy" id="51695"/>
    <lineage>
        <taxon>Eukaryota</taxon>
        <taxon>Viridiplantae</taxon>
        <taxon>Chlorophyta</taxon>
        <taxon>core chlorophytes</taxon>
        <taxon>Chlorophyceae</taxon>
        <taxon>CS clade</taxon>
        <taxon>Chlamydomonadales</taxon>
        <taxon>Chlamydomonadaceae</taxon>
        <taxon>Chlamydomonas</taxon>
    </lineage>
</organism>
<feature type="region of interest" description="Disordered" evidence="1">
    <location>
        <begin position="361"/>
        <end position="444"/>
    </location>
</feature>
<feature type="region of interest" description="Disordered" evidence="1">
    <location>
        <begin position="195"/>
        <end position="255"/>
    </location>
</feature>
<feature type="compositionally biased region" description="Pro residues" evidence="1">
    <location>
        <begin position="492"/>
        <end position="510"/>
    </location>
</feature>
<reference evidence="2" key="1">
    <citation type="journal article" date="2020" name="bioRxiv">
        <title>Comparative genomics of Chlamydomonas.</title>
        <authorList>
            <person name="Craig R.J."/>
            <person name="Hasan A.R."/>
            <person name="Ness R.W."/>
            <person name="Keightley P.D."/>
        </authorList>
    </citation>
    <scope>NUCLEOTIDE SEQUENCE</scope>
    <source>
        <strain evidence="2">SAG 7.73</strain>
    </source>
</reference>
<evidence type="ECO:0000256" key="1">
    <source>
        <dbReference type="SAM" id="MobiDB-lite"/>
    </source>
</evidence>
<dbReference type="Proteomes" id="UP000650467">
    <property type="component" value="Unassembled WGS sequence"/>
</dbReference>
<feature type="compositionally biased region" description="Low complexity" evidence="1">
    <location>
        <begin position="457"/>
        <end position="482"/>
    </location>
</feature>
<name>A0A835TLJ1_CHLIN</name>
<dbReference type="AlphaFoldDB" id="A0A835TLJ1"/>
<proteinExistence type="predicted"/>